<protein>
    <submittedName>
        <fullName evidence="3">FAD-binding oxidoreductase</fullName>
    </submittedName>
</protein>
<dbReference type="Proteomes" id="UP000054925">
    <property type="component" value="Unassembled WGS sequence"/>
</dbReference>
<dbReference type="PANTHER" id="PTHR13847">
    <property type="entry name" value="SARCOSINE DEHYDROGENASE-RELATED"/>
    <property type="match status" value="1"/>
</dbReference>
<evidence type="ECO:0000313" key="3">
    <source>
        <dbReference type="EMBL" id="SAL54911.1"/>
    </source>
</evidence>
<name>A0A158IFN3_9BURK</name>
<dbReference type="Gene3D" id="3.50.50.60">
    <property type="entry name" value="FAD/NAD(P)-binding domain"/>
    <property type="match status" value="1"/>
</dbReference>
<feature type="domain" description="FAD dependent oxidoreductase" evidence="2">
    <location>
        <begin position="29"/>
        <end position="380"/>
    </location>
</feature>
<organism evidence="3 4">
    <name type="scientific">Caballeronia terrestris</name>
    <dbReference type="NCBI Taxonomy" id="1226301"/>
    <lineage>
        <taxon>Bacteria</taxon>
        <taxon>Pseudomonadati</taxon>
        <taxon>Pseudomonadota</taxon>
        <taxon>Betaproteobacteria</taxon>
        <taxon>Burkholderiales</taxon>
        <taxon>Burkholderiaceae</taxon>
        <taxon>Caballeronia</taxon>
    </lineage>
</organism>
<sequence>MIVEDHNYYHATVRDKAIYKPLAGRVDAKVCIVGGGFAGVNTALGLAERGVQDVVLLESHYIGRGASGRNGGFVFGGFSLGEETLLAELGADKARALYAGTVASVELIRERISRHAIECSVEDSGVILANWFRNDAAMLRRQRVLKDAFGIEWDYLDRARMRERIHSERYHSGLFEPNALHFHPLDYLRGIARVAEARGVRLHEASPVTSLTREGAGWIVTTAAGSVHAEHVVLSCGGYLAGLRREIDASILPVATYILVTEPLGARLADCFGTRAAIYDTRFAFDYYRPLADTRILWGGRISVLDRSPAQVKALLTKDLLKVFPSLTGIRVDYAWSGLMSYARHQMPQIGQSEPNLWFAQGFGGHGVAPTTLAGETIASAIAEGGDGWKQFSRFGLASAFKPAGLLAAQLSYSRAQLKDRYSEFIEGIL</sequence>
<accession>A0A158IFN3</accession>
<dbReference type="InterPro" id="IPR006076">
    <property type="entry name" value="FAD-dep_OxRdtase"/>
</dbReference>
<dbReference type="GO" id="GO:0005737">
    <property type="term" value="C:cytoplasm"/>
    <property type="evidence" value="ECO:0007669"/>
    <property type="project" value="TreeGrafter"/>
</dbReference>
<proteinExistence type="predicted"/>
<evidence type="ECO:0000256" key="1">
    <source>
        <dbReference type="ARBA" id="ARBA00023002"/>
    </source>
</evidence>
<dbReference type="GO" id="GO:0016491">
    <property type="term" value="F:oxidoreductase activity"/>
    <property type="evidence" value="ECO:0007669"/>
    <property type="project" value="UniProtKB-KW"/>
</dbReference>
<dbReference type="RefSeq" id="WP_087656478.1">
    <property type="nucleotide sequence ID" value="NZ_FCOL02000011.1"/>
</dbReference>
<evidence type="ECO:0000259" key="2">
    <source>
        <dbReference type="Pfam" id="PF01266"/>
    </source>
</evidence>
<gene>
    <name evidence="3" type="ORF">AWB67_02451</name>
</gene>
<reference evidence="3" key="1">
    <citation type="submission" date="2016-01" db="EMBL/GenBank/DDBJ databases">
        <authorList>
            <person name="Peeters C."/>
        </authorList>
    </citation>
    <scope>NUCLEOTIDE SEQUENCE [LARGE SCALE GENOMIC DNA]</scope>
    <source>
        <strain evidence="3">LMG 22937</strain>
    </source>
</reference>
<comment type="caution">
    <text evidence="3">The sequence shown here is derived from an EMBL/GenBank/DDBJ whole genome shotgun (WGS) entry which is preliminary data.</text>
</comment>
<evidence type="ECO:0000313" key="4">
    <source>
        <dbReference type="Proteomes" id="UP000054925"/>
    </source>
</evidence>
<dbReference type="Pfam" id="PF01266">
    <property type="entry name" value="DAO"/>
    <property type="match status" value="1"/>
</dbReference>
<keyword evidence="1" id="KW-0560">Oxidoreductase</keyword>
<dbReference type="InterPro" id="IPR036188">
    <property type="entry name" value="FAD/NAD-bd_sf"/>
</dbReference>
<dbReference type="SUPFAM" id="SSF51905">
    <property type="entry name" value="FAD/NAD(P)-binding domain"/>
    <property type="match status" value="1"/>
</dbReference>
<dbReference type="AlphaFoldDB" id="A0A158IFN3"/>
<keyword evidence="4" id="KW-1185">Reference proteome</keyword>
<dbReference type="PANTHER" id="PTHR13847:SF281">
    <property type="entry name" value="FAD DEPENDENT OXIDOREDUCTASE DOMAIN-CONTAINING PROTEIN"/>
    <property type="match status" value="1"/>
</dbReference>
<dbReference type="EMBL" id="FCOL02000011">
    <property type="protein sequence ID" value="SAL54911.1"/>
    <property type="molecule type" value="Genomic_DNA"/>
</dbReference>
<dbReference type="OrthoDB" id="9342835at2"/>
<dbReference type="Gene3D" id="3.30.9.10">
    <property type="entry name" value="D-Amino Acid Oxidase, subunit A, domain 2"/>
    <property type="match status" value="1"/>
</dbReference>